<evidence type="ECO:0000313" key="6">
    <source>
        <dbReference type="EMBL" id="MEE1945286.1"/>
    </source>
</evidence>
<name>A0ABU7I747_9SPHI</name>
<evidence type="ECO:0000313" key="7">
    <source>
        <dbReference type="Proteomes" id="UP001336835"/>
    </source>
</evidence>
<proteinExistence type="inferred from homology"/>
<feature type="chain" id="PRO_5047102640" evidence="5">
    <location>
        <begin position="24"/>
        <end position="528"/>
    </location>
</feature>
<comment type="caution">
    <text evidence="6">The sequence shown here is derived from an EMBL/GenBank/DDBJ whole genome shotgun (WGS) entry which is preliminary data.</text>
</comment>
<reference evidence="6 7" key="1">
    <citation type="submission" date="2024-01" db="EMBL/GenBank/DDBJ databases">
        <title>Pedobacter sp. nov., isolated from fresh soil.</title>
        <authorList>
            <person name="Le N.T.T."/>
        </authorList>
    </citation>
    <scope>NUCLEOTIDE SEQUENCE [LARGE SCALE GENOMIC DNA]</scope>
    <source>
        <strain evidence="6 7">KR3-3</strain>
    </source>
</reference>
<dbReference type="RefSeq" id="WP_330107632.1">
    <property type="nucleotide sequence ID" value="NZ_JAZDQT010000001.1"/>
</dbReference>
<dbReference type="PANTHER" id="PTHR31339:SF9">
    <property type="entry name" value="PLASMIN AND FIBRONECTIN-BINDING PROTEIN A"/>
    <property type="match status" value="1"/>
</dbReference>
<dbReference type="Proteomes" id="UP001336835">
    <property type="component" value="Unassembled WGS sequence"/>
</dbReference>
<dbReference type="InterPro" id="IPR000743">
    <property type="entry name" value="Glyco_hydro_28"/>
</dbReference>
<evidence type="ECO:0000256" key="3">
    <source>
        <dbReference type="ARBA" id="ARBA00023295"/>
    </source>
</evidence>
<accession>A0ABU7I747</accession>
<dbReference type="InterPro" id="IPR012334">
    <property type="entry name" value="Pectin_lyas_fold"/>
</dbReference>
<dbReference type="GO" id="GO:0016787">
    <property type="term" value="F:hydrolase activity"/>
    <property type="evidence" value="ECO:0007669"/>
    <property type="project" value="UniProtKB-KW"/>
</dbReference>
<dbReference type="SUPFAM" id="SSF51126">
    <property type="entry name" value="Pectin lyase-like"/>
    <property type="match status" value="1"/>
</dbReference>
<sequence>MVSGIKKISLLLFLLGMCYGVKAADFDITRFGAVGDGTTLNSQAIQKAIDACHQSGGGKVIIPAGKFLSGTIALKDNVTIYLQKDAVLLGSVDLKDYQNLDPFTEGLGIDVGWALLVAVDAKNIGIEGEGTIDGQGSAIKAKHILTDTRPEGQRWGLRPFLVRIVRCTGVTVRGVTLKYAGAWTSHYFQSRQILIENVKIQSVGVAHNDGIGIDGCQQVRIKDCDVTSGDDALVFKTTSRLMACKDIEVSGLRLKSNQAGIKIGTESIADFENIKITNCHIYDTKNGGIKLLTVDGAHISNVLISDITMDEVRTPMLFRLGSRLNVFRKNTETKKTTGSFENVTIRNVKAKAADNAQLTPPSGILITGVPGHDITNLTLENIEITLAGGGTTEDSRVAVPEAIDQYPEVKTFGPKIPAYGIWARHVKGLKLINVKFNLASNDRRPALVCDDGKELTVSNWDLPTTTGAEAIVRLESVAGANISGISIKGDARALVRVEGTNSKSISVANNKASTIKKQVEFASGAKPK</sequence>
<evidence type="ECO:0000256" key="5">
    <source>
        <dbReference type="SAM" id="SignalP"/>
    </source>
</evidence>
<keyword evidence="5" id="KW-0732">Signal</keyword>
<keyword evidence="7" id="KW-1185">Reference proteome</keyword>
<gene>
    <name evidence="6" type="ORF">VRU48_09210</name>
</gene>
<dbReference type="Gene3D" id="2.160.20.10">
    <property type="entry name" value="Single-stranded right-handed beta-helix, Pectin lyase-like"/>
    <property type="match status" value="1"/>
</dbReference>
<organism evidence="6 7">
    <name type="scientific">Pedobacter albus</name>
    <dbReference type="NCBI Taxonomy" id="3113905"/>
    <lineage>
        <taxon>Bacteria</taxon>
        <taxon>Pseudomonadati</taxon>
        <taxon>Bacteroidota</taxon>
        <taxon>Sphingobacteriia</taxon>
        <taxon>Sphingobacteriales</taxon>
        <taxon>Sphingobacteriaceae</taxon>
        <taxon>Pedobacter</taxon>
    </lineage>
</organism>
<evidence type="ECO:0000256" key="2">
    <source>
        <dbReference type="ARBA" id="ARBA00022801"/>
    </source>
</evidence>
<dbReference type="PANTHER" id="PTHR31339">
    <property type="entry name" value="PECTIN LYASE-RELATED"/>
    <property type="match status" value="1"/>
</dbReference>
<dbReference type="SMART" id="SM00710">
    <property type="entry name" value="PbH1"/>
    <property type="match status" value="6"/>
</dbReference>
<dbReference type="InterPro" id="IPR051801">
    <property type="entry name" value="GH28_Enzymes"/>
</dbReference>
<dbReference type="Pfam" id="PF00295">
    <property type="entry name" value="Glyco_hydro_28"/>
    <property type="match status" value="1"/>
</dbReference>
<dbReference type="EMBL" id="JAZDQT010000001">
    <property type="protein sequence ID" value="MEE1945286.1"/>
    <property type="molecule type" value="Genomic_DNA"/>
</dbReference>
<comment type="similarity">
    <text evidence="1 4">Belongs to the glycosyl hydrolase 28 family.</text>
</comment>
<keyword evidence="3 4" id="KW-0326">Glycosidase</keyword>
<evidence type="ECO:0000256" key="1">
    <source>
        <dbReference type="ARBA" id="ARBA00008834"/>
    </source>
</evidence>
<evidence type="ECO:0000256" key="4">
    <source>
        <dbReference type="RuleBase" id="RU361169"/>
    </source>
</evidence>
<feature type="signal peptide" evidence="5">
    <location>
        <begin position="1"/>
        <end position="23"/>
    </location>
</feature>
<protein>
    <submittedName>
        <fullName evidence="6">Glycosyl hydrolase family 28 protein</fullName>
    </submittedName>
</protein>
<dbReference type="InterPro" id="IPR006626">
    <property type="entry name" value="PbH1"/>
</dbReference>
<keyword evidence="2 4" id="KW-0378">Hydrolase</keyword>
<dbReference type="InterPro" id="IPR011050">
    <property type="entry name" value="Pectin_lyase_fold/virulence"/>
</dbReference>